<sequence>MPLGVASKVKLALRNRSNQRFDFELVDHYPTEHEVKDFPFKVSLDPGQRIELDYAITPQQRGDFEFKQCELRFNSLLGFWNRYFKLGEESSVRIYPNYAEVIRYGVLAAEQRLAQLGIMKKRQRGSGTDFLQLREFRKGDRMGSIDWKASARMQKVISREYQAERDQQIFFMLDCGRRMRSMDGQLSHFDHTMNAMLLLTYVASRQGDAVGMMTYGTQEQRRFLPVKKSVNNVNRFLTGLYDLHPSTMEGDSAAAVQELKKVLKKRALIIVLTNMRDQQDPEMLESLKALRKSHLVVFVALREEVFAEQEQAEVTDFKGALTYSALSQFLRARKKALESMQGNQIITLDVAPSQLHTKLVNCYLEIKNSAAL</sequence>
<dbReference type="Proteomes" id="UP000004947">
    <property type="component" value="Unassembled WGS sequence"/>
</dbReference>
<protein>
    <recommendedName>
        <fullName evidence="1">DUF58 domain-containing protein</fullName>
    </recommendedName>
</protein>
<dbReference type="EMBL" id="ABCK01000023">
    <property type="protein sequence ID" value="EDM25836.1"/>
    <property type="molecule type" value="Genomic_DNA"/>
</dbReference>
<proteinExistence type="predicted"/>
<dbReference type="PANTHER" id="PTHR33608">
    <property type="entry name" value="BLL2464 PROTEIN"/>
    <property type="match status" value="1"/>
</dbReference>
<organism evidence="2 3">
    <name type="scientific">Lentisphaera araneosa HTCC2155</name>
    <dbReference type="NCBI Taxonomy" id="313628"/>
    <lineage>
        <taxon>Bacteria</taxon>
        <taxon>Pseudomonadati</taxon>
        <taxon>Lentisphaerota</taxon>
        <taxon>Lentisphaeria</taxon>
        <taxon>Lentisphaerales</taxon>
        <taxon>Lentisphaeraceae</taxon>
        <taxon>Lentisphaera</taxon>
    </lineage>
</organism>
<comment type="caution">
    <text evidence="2">The sequence shown here is derived from an EMBL/GenBank/DDBJ whole genome shotgun (WGS) entry which is preliminary data.</text>
</comment>
<keyword evidence="3" id="KW-1185">Reference proteome</keyword>
<evidence type="ECO:0000313" key="3">
    <source>
        <dbReference type="Proteomes" id="UP000004947"/>
    </source>
</evidence>
<dbReference type="Gene3D" id="3.40.50.410">
    <property type="entry name" value="von Willebrand factor, type A domain"/>
    <property type="match status" value="1"/>
</dbReference>
<gene>
    <name evidence="2" type="ORF">LNTAR_01477</name>
</gene>
<dbReference type="InterPro" id="IPR002881">
    <property type="entry name" value="DUF58"/>
</dbReference>
<dbReference type="SUPFAM" id="SSF53300">
    <property type="entry name" value="vWA-like"/>
    <property type="match status" value="1"/>
</dbReference>
<dbReference type="InterPro" id="IPR036465">
    <property type="entry name" value="vWFA_dom_sf"/>
</dbReference>
<dbReference type="eggNOG" id="COG1721">
    <property type="taxonomic scope" value="Bacteria"/>
</dbReference>
<dbReference type="STRING" id="313628.LNTAR_01477"/>
<dbReference type="Pfam" id="PF01882">
    <property type="entry name" value="DUF58"/>
    <property type="match status" value="1"/>
</dbReference>
<dbReference type="PANTHER" id="PTHR33608:SF3">
    <property type="entry name" value="SLR2013 PROTEIN"/>
    <property type="match status" value="1"/>
</dbReference>
<reference evidence="2 3" key="1">
    <citation type="journal article" date="2010" name="J. Bacteriol.">
        <title>Genome sequence of Lentisphaera araneosa HTCC2155T, the type species of the order Lentisphaerales in the phylum Lentisphaerae.</title>
        <authorList>
            <person name="Thrash J.C."/>
            <person name="Cho J.C."/>
            <person name="Vergin K.L."/>
            <person name="Morris R.M."/>
            <person name="Giovannoni S.J."/>
        </authorList>
    </citation>
    <scope>NUCLEOTIDE SEQUENCE [LARGE SCALE GENOMIC DNA]</scope>
    <source>
        <strain evidence="2 3">HTCC2155</strain>
    </source>
</reference>
<evidence type="ECO:0000313" key="2">
    <source>
        <dbReference type="EMBL" id="EDM25836.1"/>
    </source>
</evidence>
<feature type="domain" description="DUF58" evidence="1">
    <location>
        <begin position="133"/>
        <end position="304"/>
    </location>
</feature>
<dbReference type="AlphaFoldDB" id="A6DR89"/>
<name>A6DR89_9BACT</name>
<evidence type="ECO:0000259" key="1">
    <source>
        <dbReference type="Pfam" id="PF01882"/>
    </source>
</evidence>
<accession>A6DR89</accession>